<gene>
    <name evidence="1" type="ORF">SAMN05216361_2269</name>
</gene>
<organism evidence="1 2">
    <name type="scientific">Marisediminitalea aggregata</name>
    <dbReference type="NCBI Taxonomy" id="634436"/>
    <lineage>
        <taxon>Bacteria</taxon>
        <taxon>Pseudomonadati</taxon>
        <taxon>Pseudomonadota</taxon>
        <taxon>Gammaproteobacteria</taxon>
        <taxon>Alteromonadales</taxon>
        <taxon>Alteromonadaceae</taxon>
        <taxon>Marisediminitalea</taxon>
    </lineage>
</organism>
<sequence length="311" mass="35367">MLFYGFINNTHIALTLLSIVRFKVPGLFRELQLKVGKIQVCSRTRPFLLYSILHGVLTGIQATYKFMEVSMNKILKIAVLSLATVGLGVKAETETFDELFNTEKTDQYVFSTHAGSQYTFKYKYDDVISVCSTSQNDGYGVFTYMVFADRSTSFDVGFEFIDGKYTAGHQSQCNRYQEHYPVDVSDIETWKADQIAVRTKYGVNSYPTAETLDKKISDRVTYENNYELEVEEQAVGDIYRISNATTELLGCRIETTNYTYPLYLLILPDNMQTFQVLASSDGSSNIKLKNCQTFPLTGEITLYALKQFLTD</sequence>
<reference evidence="2" key="1">
    <citation type="submission" date="2016-11" db="EMBL/GenBank/DDBJ databases">
        <authorList>
            <person name="Varghese N."/>
            <person name="Submissions S."/>
        </authorList>
    </citation>
    <scope>NUCLEOTIDE SEQUENCE [LARGE SCALE GENOMIC DNA]</scope>
    <source>
        <strain evidence="2">CGMCC 1.8995</strain>
    </source>
</reference>
<evidence type="ECO:0000313" key="2">
    <source>
        <dbReference type="Proteomes" id="UP000184520"/>
    </source>
</evidence>
<keyword evidence="2" id="KW-1185">Reference proteome</keyword>
<dbReference type="AlphaFoldDB" id="A0A1M5JV92"/>
<proteinExistence type="predicted"/>
<evidence type="ECO:0000313" key="1">
    <source>
        <dbReference type="EMBL" id="SHG44438.1"/>
    </source>
</evidence>
<dbReference type="Proteomes" id="UP000184520">
    <property type="component" value="Unassembled WGS sequence"/>
</dbReference>
<dbReference type="EMBL" id="FQWD01000003">
    <property type="protein sequence ID" value="SHG44438.1"/>
    <property type="molecule type" value="Genomic_DNA"/>
</dbReference>
<accession>A0A1M5JV92</accession>
<name>A0A1M5JV92_9ALTE</name>
<dbReference type="STRING" id="634436.SAMN05216361_2269"/>
<protein>
    <submittedName>
        <fullName evidence="1">Uncharacterized protein</fullName>
    </submittedName>
</protein>